<feature type="transmembrane region" description="Helical" evidence="1">
    <location>
        <begin position="34"/>
        <end position="50"/>
    </location>
</feature>
<dbReference type="InterPro" id="IPR032809">
    <property type="entry name" value="Put_HupE_UreJ"/>
</dbReference>
<evidence type="ECO:0000313" key="3">
    <source>
        <dbReference type="Proteomes" id="UP000295499"/>
    </source>
</evidence>
<keyword evidence="3" id="KW-1185">Reference proteome</keyword>
<keyword evidence="1" id="KW-0812">Transmembrane</keyword>
<feature type="transmembrane region" description="Helical" evidence="1">
    <location>
        <begin position="184"/>
        <end position="201"/>
    </location>
</feature>
<protein>
    <submittedName>
        <fullName evidence="2">HupE/UreJ protein</fullName>
    </submittedName>
</protein>
<dbReference type="Proteomes" id="UP000295499">
    <property type="component" value="Unassembled WGS sequence"/>
</dbReference>
<feature type="transmembrane region" description="Helical" evidence="1">
    <location>
        <begin position="157"/>
        <end position="177"/>
    </location>
</feature>
<proteinExistence type="predicted"/>
<feature type="transmembrane region" description="Helical" evidence="1">
    <location>
        <begin position="57"/>
        <end position="79"/>
    </location>
</feature>
<keyword evidence="1" id="KW-0472">Membrane</keyword>
<comment type="caution">
    <text evidence="2">The sequence shown here is derived from an EMBL/GenBank/DDBJ whole genome shotgun (WGS) entry which is preliminary data.</text>
</comment>
<feature type="transmembrane region" description="Helical" evidence="1">
    <location>
        <begin position="116"/>
        <end position="134"/>
    </location>
</feature>
<dbReference type="Pfam" id="PF13795">
    <property type="entry name" value="HupE_UreJ_2"/>
    <property type="match status" value="1"/>
</dbReference>
<dbReference type="AlphaFoldDB" id="A0A4R6IM65"/>
<gene>
    <name evidence="2" type="ORF">CLV32_2238</name>
</gene>
<feature type="transmembrane region" description="Helical" evidence="1">
    <location>
        <begin position="85"/>
        <end position="104"/>
    </location>
</feature>
<reference evidence="2 3" key="1">
    <citation type="submission" date="2019-03" db="EMBL/GenBank/DDBJ databases">
        <title>Genomic Encyclopedia of Archaeal and Bacterial Type Strains, Phase II (KMG-II): from individual species to whole genera.</title>
        <authorList>
            <person name="Goeker M."/>
        </authorList>
    </citation>
    <scope>NUCLEOTIDE SEQUENCE [LARGE SCALE GENOMIC DNA]</scope>
    <source>
        <strain evidence="2 3">DSM 19034</strain>
    </source>
</reference>
<evidence type="ECO:0000313" key="2">
    <source>
        <dbReference type="EMBL" id="TDO23249.1"/>
    </source>
</evidence>
<name>A0A4R6IM65_9SPHI</name>
<organism evidence="2 3">
    <name type="scientific">Pedobacter duraquae</name>
    <dbReference type="NCBI Taxonomy" id="425511"/>
    <lineage>
        <taxon>Bacteria</taxon>
        <taxon>Pseudomonadati</taxon>
        <taxon>Bacteroidota</taxon>
        <taxon>Sphingobacteriia</taxon>
        <taxon>Sphingobacteriales</taxon>
        <taxon>Sphingobacteriaceae</taxon>
        <taxon>Pedobacter</taxon>
    </lineage>
</organism>
<sequence length="208" mass="23249">MLFWNLLTNSPFCAMQDFSLYFQLGWQHILDWKGYDHILFVMVLCGTYAIQDWRKVLILVTAFTVGHSITLALSVLSIIKVNTPLVEFLIAVTILATAMANILIPITKQKGVSLKYVLALFFGLIHGMGFSNYLKSLLGKSSNIVAELFAFNVGLEFGQVLIVLGILILSFIFISIIKVKKRDWNLFLSSAIFGIAFIMAAERISAAF</sequence>
<keyword evidence="1" id="KW-1133">Transmembrane helix</keyword>
<dbReference type="EMBL" id="SNWM01000002">
    <property type="protein sequence ID" value="TDO23249.1"/>
    <property type="molecule type" value="Genomic_DNA"/>
</dbReference>
<accession>A0A4R6IM65</accession>
<evidence type="ECO:0000256" key="1">
    <source>
        <dbReference type="SAM" id="Phobius"/>
    </source>
</evidence>